<sequence>MEDEENTEFDLNPMETDPGKMFIGGLPSQTTADILQRYFEKFGEVKESVVMRDSVTKRSRGFGFVRFVDPKSVDQVQSSCPHIIDGKKIDPKRAVPKKSPLPGQNQFKKVFVGGLPPDTTARDLTEYFEAFGKVTEVLLMHDRTTKRLRGFGFVTFESDDAGKHVCETGFHKLKGKNVECKRAQPKEAMMLQGKSQGLVGNVVNLAPFSIGRGYHNGLSTVPIGFGFPDWTCNPQIYQHLANSVHFGRGRGYTSNYQGFINVSDHRRGNDQYFSEYTPVQTPTTIRTDVLHSNDCGQEYEQNNFNTVGLTYHSATNTTPASPLSQVFNQTASGQDLVGYTTNSRAGLSDHHLYHNGHHACSNTQATFCHRMPQITLRQ</sequence>
<dbReference type="InterPro" id="IPR012677">
    <property type="entry name" value="Nucleotide-bd_a/b_plait_sf"/>
</dbReference>
<organism evidence="7">
    <name type="scientific">Hydra vulgaris</name>
    <name type="common">Hydra</name>
    <name type="synonym">Hydra attenuata</name>
    <dbReference type="NCBI Taxonomy" id="6087"/>
    <lineage>
        <taxon>Eukaryota</taxon>
        <taxon>Metazoa</taxon>
        <taxon>Cnidaria</taxon>
        <taxon>Hydrozoa</taxon>
        <taxon>Hydroidolina</taxon>
        <taxon>Anthoathecata</taxon>
        <taxon>Aplanulata</taxon>
        <taxon>Hydridae</taxon>
        <taxon>Hydra</taxon>
    </lineage>
</organism>
<dbReference type="RefSeq" id="XP_065663553.1">
    <property type="nucleotide sequence ID" value="XM_065807481.1"/>
</dbReference>
<dbReference type="OrthoDB" id="1875751at2759"/>
<evidence type="ECO:0000313" key="8">
    <source>
        <dbReference type="Proteomes" id="UP001652625"/>
    </source>
</evidence>
<dbReference type="GO" id="GO:0003729">
    <property type="term" value="F:mRNA binding"/>
    <property type="evidence" value="ECO:0007669"/>
    <property type="project" value="TreeGrafter"/>
</dbReference>
<keyword evidence="3" id="KW-0677">Repeat</keyword>
<reference evidence="9" key="2">
    <citation type="submission" date="2025-05" db="UniProtKB">
        <authorList>
            <consortium name="RefSeq"/>
        </authorList>
    </citation>
    <scope>IDENTIFICATION</scope>
</reference>
<feature type="domain" description="RRM" evidence="6">
    <location>
        <begin position="19"/>
        <end position="95"/>
    </location>
</feature>
<feature type="domain" description="RRM" evidence="6">
    <location>
        <begin position="108"/>
        <end position="185"/>
    </location>
</feature>
<dbReference type="FunFam" id="3.30.70.330:FF:000025">
    <property type="entry name" value="RNA-binding protein Musashi homolog 2 isoform X1"/>
    <property type="match status" value="1"/>
</dbReference>
<dbReference type="GO" id="GO:0005737">
    <property type="term" value="C:cytoplasm"/>
    <property type="evidence" value="ECO:0007669"/>
    <property type="project" value="UniProtKB-SubCell"/>
</dbReference>
<reference evidence="7" key="1">
    <citation type="journal article" date="2013" name="Genome Biol. Evol.">
        <title>Punctuated emergences of genetic and phenotypic innovations in eumetazoan, bilaterian, euteleostome, and hominidae ancestors.</title>
        <authorList>
            <person name="Wenger Y."/>
            <person name="Galliot B."/>
        </authorList>
    </citation>
    <scope>NUCLEOTIDE SEQUENCE</scope>
    <source>
        <tissue evidence="7">Whole animals</tissue>
    </source>
</reference>
<evidence type="ECO:0000256" key="4">
    <source>
        <dbReference type="ARBA" id="ARBA00022884"/>
    </source>
</evidence>
<evidence type="ECO:0000259" key="6">
    <source>
        <dbReference type="PROSITE" id="PS50102"/>
    </source>
</evidence>
<proteinExistence type="evidence at transcript level"/>
<dbReference type="InterPro" id="IPR000504">
    <property type="entry name" value="RRM_dom"/>
</dbReference>
<protein>
    <submittedName>
        <fullName evidence="7 9">RNA-binding protein Musashi homolog 2</fullName>
    </submittedName>
</protein>
<evidence type="ECO:0000256" key="5">
    <source>
        <dbReference type="PROSITE-ProRule" id="PRU00176"/>
    </source>
</evidence>
<evidence type="ECO:0000313" key="9">
    <source>
        <dbReference type="RefSeq" id="XP_065663553.1"/>
    </source>
</evidence>
<evidence type="ECO:0000313" key="7">
    <source>
        <dbReference type="EMBL" id="CDG68154.1"/>
    </source>
</evidence>
<gene>
    <name evidence="7" type="primary">MSI2</name>
    <name evidence="9" type="synonym">LOC101238546</name>
</gene>
<keyword evidence="2" id="KW-0963">Cytoplasm</keyword>
<name>T2M7S0_HYDVU</name>
<evidence type="ECO:0000256" key="2">
    <source>
        <dbReference type="ARBA" id="ARBA00022490"/>
    </source>
</evidence>
<dbReference type="PANTHER" id="PTHR48032">
    <property type="entry name" value="RNA-BINDING PROTEIN MUSASHI HOMOLOG RBP6"/>
    <property type="match status" value="1"/>
</dbReference>
<dbReference type="InterPro" id="IPR035979">
    <property type="entry name" value="RBD_domain_sf"/>
</dbReference>
<dbReference type="AlphaFoldDB" id="T2M7S0"/>
<evidence type="ECO:0000256" key="3">
    <source>
        <dbReference type="ARBA" id="ARBA00022737"/>
    </source>
</evidence>
<dbReference type="GO" id="GO:0006417">
    <property type="term" value="P:regulation of translation"/>
    <property type="evidence" value="ECO:0007669"/>
    <property type="project" value="TreeGrafter"/>
</dbReference>
<accession>T2M7S0</accession>
<dbReference type="SUPFAM" id="SSF54928">
    <property type="entry name" value="RNA-binding domain, RBD"/>
    <property type="match status" value="2"/>
</dbReference>
<dbReference type="EMBL" id="HAAD01001922">
    <property type="protein sequence ID" value="CDG68154.1"/>
    <property type="molecule type" value="mRNA"/>
</dbReference>
<comment type="subcellular location">
    <subcellularLocation>
        <location evidence="1">Cytoplasm</location>
    </subcellularLocation>
</comment>
<evidence type="ECO:0000256" key="1">
    <source>
        <dbReference type="ARBA" id="ARBA00004496"/>
    </source>
</evidence>
<dbReference type="Pfam" id="PF00076">
    <property type="entry name" value="RRM_1"/>
    <property type="match status" value="2"/>
</dbReference>
<dbReference type="PROSITE" id="PS50102">
    <property type="entry name" value="RRM"/>
    <property type="match status" value="2"/>
</dbReference>
<keyword evidence="4 5" id="KW-0694">RNA-binding</keyword>
<keyword evidence="8" id="KW-1185">Reference proteome</keyword>
<dbReference type="PANTHER" id="PTHR48032:SF18">
    <property type="entry name" value="RRM DOMAIN-CONTAINING PROTEIN"/>
    <property type="match status" value="1"/>
</dbReference>
<dbReference type="Gene3D" id="3.30.70.330">
    <property type="match status" value="2"/>
</dbReference>
<dbReference type="Proteomes" id="UP001652625">
    <property type="component" value="Chromosome 10"/>
</dbReference>
<dbReference type="SMART" id="SM00360">
    <property type="entry name" value="RRM"/>
    <property type="match status" value="2"/>
</dbReference>